<comment type="caution">
    <text evidence="1">The sequence shown here is derived from an EMBL/GenBank/DDBJ whole genome shotgun (WGS) entry which is preliminary data.</text>
</comment>
<proteinExistence type="predicted"/>
<dbReference type="EMBL" id="JACMSC010000185">
    <property type="protein sequence ID" value="KAG6466220.1"/>
    <property type="molecule type" value="Genomic_DNA"/>
</dbReference>
<evidence type="ECO:0000313" key="1">
    <source>
        <dbReference type="EMBL" id="KAG6466220.1"/>
    </source>
</evidence>
<organism evidence="1 2">
    <name type="scientific">Zingiber officinale</name>
    <name type="common">Ginger</name>
    <name type="synonym">Amomum zingiber</name>
    <dbReference type="NCBI Taxonomy" id="94328"/>
    <lineage>
        <taxon>Eukaryota</taxon>
        <taxon>Viridiplantae</taxon>
        <taxon>Streptophyta</taxon>
        <taxon>Embryophyta</taxon>
        <taxon>Tracheophyta</taxon>
        <taxon>Spermatophyta</taxon>
        <taxon>Magnoliopsida</taxon>
        <taxon>Liliopsida</taxon>
        <taxon>Zingiberales</taxon>
        <taxon>Zingiberaceae</taxon>
        <taxon>Zingiber</taxon>
    </lineage>
</organism>
<name>A0A8J5BT19_ZINOF</name>
<keyword evidence="2" id="KW-1185">Reference proteome</keyword>
<accession>A0A8J5BT19</accession>
<reference evidence="1 2" key="1">
    <citation type="submission" date="2020-08" db="EMBL/GenBank/DDBJ databases">
        <title>Plant Genome Project.</title>
        <authorList>
            <person name="Zhang R.-G."/>
        </authorList>
    </citation>
    <scope>NUCLEOTIDE SEQUENCE [LARGE SCALE GENOMIC DNA]</scope>
    <source>
        <tissue evidence="1">Rhizome</tissue>
    </source>
</reference>
<dbReference type="Proteomes" id="UP000734854">
    <property type="component" value="Unassembled WGS sequence"/>
</dbReference>
<evidence type="ECO:0000313" key="2">
    <source>
        <dbReference type="Proteomes" id="UP000734854"/>
    </source>
</evidence>
<gene>
    <name evidence="1" type="ORF">ZIOFF_076005</name>
</gene>
<dbReference type="AlphaFoldDB" id="A0A8J5BT19"/>
<sequence>MFFRDPLKGRLRSLLFSLPLRNLDFPYLKQKVEGQDKDGAFKNKVFRQFPQNRPVADDFQNKPALSKDLLAGVFGRSSP</sequence>
<protein>
    <submittedName>
        <fullName evidence="1">Uncharacterized protein</fullName>
    </submittedName>
</protein>